<name>A0A6S7BKV0_9BURK</name>
<proteinExistence type="predicted"/>
<dbReference type="EMBL" id="CADIKM010000060">
    <property type="protein sequence ID" value="CAB3804015.1"/>
    <property type="molecule type" value="Genomic_DNA"/>
</dbReference>
<evidence type="ECO:0000313" key="2">
    <source>
        <dbReference type="EMBL" id="CAB3804015.1"/>
    </source>
</evidence>
<sequence>MAQPINLKNCVLLADLSVLMVEHTESDYPMTHLLPGTFLHLSHLELLRRFAVKHGYSTPNTAGWHAMQIYQTYITDARSEVGVIEGMLKERFVVQAGELSEQPDGGKPNPENGPCTDAGTPIQT</sequence>
<dbReference type="RefSeq" id="WP_175108009.1">
    <property type="nucleotide sequence ID" value="NZ_CADIKM010000060.1"/>
</dbReference>
<evidence type="ECO:0000313" key="3">
    <source>
        <dbReference type="Proteomes" id="UP000494115"/>
    </source>
</evidence>
<accession>A0A6S7BKV0</accession>
<feature type="region of interest" description="Disordered" evidence="1">
    <location>
        <begin position="97"/>
        <end position="124"/>
    </location>
</feature>
<keyword evidence="3" id="KW-1185">Reference proteome</keyword>
<reference evidence="2 3" key="1">
    <citation type="submission" date="2020-04" db="EMBL/GenBank/DDBJ databases">
        <authorList>
            <person name="De Canck E."/>
        </authorList>
    </citation>
    <scope>NUCLEOTIDE SEQUENCE [LARGE SCALE GENOMIC DNA]</scope>
    <source>
        <strain evidence="2 3">LMG 28138</strain>
    </source>
</reference>
<dbReference type="Proteomes" id="UP000494115">
    <property type="component" value="Unassembled WGS sequence"/>
</dbReference>
<organism evidence="2 3">
    <name type="scientific">Pararobbsia alpina</name>
    <dbReference type="NCBI Taxonomy" id="621374"/>
    <lineage>
        <taxon>Bacteria</taxon>
        <taxon>Pseudomonadati</taxon>
        <taxon>Pseudomonadota</taxon>
        <taxon>Betaproteobacteria</taxon>
        <taxon>Burkholderiales</taxon>
        <taxon>Burkholderiaceae</taxon>
        <taxon>Pararobbsia</taxon>
    </lineage>
</organism>
<gene>
    <name evidence="2" type="ORF">LMG28138_05443</name>
</gene>
<evidence type="ECO:0000256" key="1">
    <source>
        <dbReference type="SAM" id="MobiDB-lite"/>
    </source>
</evidence>
<dbReference type="AlphaFoldDB" id="A0A6S7BKV0"/>
<protein>
    <submittedName>
        <fullName evidence="2">Uncharacterized protein</fullName>
    </submittedName>
</protein>